<dbReference type="Proteomes" id="UP000280825">
    <property type="component" value="Unassembled WGS sequence"/>
</dbReference>
<feature type="transmembrane region" description="Helical" evidence="1">
    <location>
        <begin position="320"/>
        <end position="340"/>
    </location>
</feature>
<feature type="transmembrane region" description="Helical" evidence="1">
    <location>
        <begin position="346"/>
        <end position="367"/>
    </location>
</feature>
<proteinExistence type="predicted"/>
<evidence type="ECO:0000313" key="3">
    <source>
        <dbReference type="Proteomes" id="UP000280825"/>
    </source>
</evidence>
<keyword evidence="1" id="KW-0472">Membrane</keyword>
<name>A0A432CN70_9FLAO</name>
<feature type="transmembrane region" description="Helical" evidence="1">
    <location>
        <begin position="286"/>
        <end position="308"/>
    </location>
</feature>
<organism evidence="2 3">
    <name type="scientific">Flavobacterium bomense</name>
    <dbReference type="NCBI Taxonomy" id="2497483"/>
    <lineage>
        <taxon>Bacteria</taxon>
        <taxon>Pseudomonadati</taxon>
        <taxon>Bacteroidota</taxon>
        <taxon>Flavobacteriia</taxon>
        <taxon>Flavobacteriales</taxon>
        <taxon>Flavobacteriaceae</taxon>
        <taxon>Flavobacterium</taxon>
    </lineage>
</organism>
<keyword evidence="1" id="KW-0812">Transmembrane</keyword>
<feature type="transmembrane region" description="Helical" evidence="1">
    <location>
        <begin position="213"/>
        <end position="234"/>
    </location>
</feature>
<keyword evidence="3" id="KW-1185">Reference proteome</keyword>
<feature type="transmembrane region" description="Helical" evidence="1">
    <location>
        <begin position="379"/>
        <end position="397"/>
    </location>
</feature>
<feature type="transmembrane region" description="Helical" evidence="1">
    <location>
        <begin position="5"/>
        <end position="26"/>
    </location>
</feature>
<evidence type="ECO:0000256" key="1">
    <source>
        <dbReference type="SAM" id="Phobius"/>
    </source>
</evidence>
<accession>A0A432CN70</accession>
<sequence length="398" mass="46359">MSYKFLLSSLFFGFFLMSFLIVVLFFPNLQNMRSGFQFTAFDSVMFYDIASKLSINDLNSGFDLLAYKGYPIYLISYVKVLNFLNIDVNYQILLCSNLIIVALLVLLYSKMLTLDKKPLACIFILFALFEPSFFGFALTLERELFLTFFLGLICFSYLKLEGVYKYIFLLFSFFMLFNLRIEILFIVFLSVFIFNARKIFINQRTILKKYSLLIFGILFISLLFFYLYINYGTLYIDFMELQLDNSSKGGIGGKILAMPLPVRIIVYSILYFFLPFPTYTIFMQEMIFPYEIFISIAGVSYLFLWGYILKNIKYIKGNSILVFIICIVGHIVLGGTLFNYRHRIDLIAPLSILVLHIINFKIANFGFTVRFILKETFNLLGLALVSIILLNLILYIII</sequence>
<dbReference type="RefSeq" id="WP_126561805.1">
    <property type="nucleotide sequence ID" value="NZ_RYDJ01000005.1"/>
</dbReference>
<keyword evidence="1" id="KW-1133">Transmembrane helix</keyword>
<comment type="caution">
    <text evidence="2">The sequence shown here is derived from an EMBL/GenBank/DDBJ whole genome shotgun (WGS) entry which is preliminary data.</text>
</comment>
<feature type="transmembrane region" description="Helical" evidence="1">
    <location>
        <begin position="119"/>
        <end position="138"/>
    </location>
</feature>
<evidence type="ECO:0000313" key="2">
    <source>
        <dbReference type="EMBL" id="RTZ05510.1"/>
    </source>
</evidence>
<protein>
    <submittedName>
        <fullName evidence="2">Uncharacterized protein</fullName>
    </submittedName>
</protein>
<dbReference type="AlphaFoldDB" id="A0A432CN70"/>
<dbReference type="EMBL" id="RYDJ01000005">
    <property type="protein sequence ID" value="RTZ05510.1"/>
    <property type="molecule type" value="Genomic_DNA"/>
</dbReference>
<gene>
    <name evidence="2" type="ORF">EKL98_06170</name>
</gene>
<reference evidence="2 3" key="1">
    <citation type="submission" date="2018-12" db="EMBL/GenBank/DDBJ databases">
        <title>Flavobacterium sp. nov., isolated from glacier ice.</title>
        <authorList>
            <person name="Liu Q."/>
            <person name="Xin Y.-H."/>
        </authorList>
    </citation>
    <scope>NUCLEOTIDE SEQUENCE [LARGE SCALE GENOMIC DNA]</scope>
    <source>
        <strain evidence="2 3">RB1N8</strain>
    </source>
</reference>
<feature type="transmembrane region" description="Helical" evidence="1">
    <location>
        <begin position="255"/>
        <end position="274"/>
    </location>
</feature>
<feature type="transmembrane region" description="Helical" evidence="1">
    <location>
        <begin position="167"/>
        <end position="193"/>
    </location>
</feature>
<feature type="transmembrane region" description="Helical" evidence="1">
    <location>
        <begin position="88"/>
        <end position="107"/>
    </location>
</feature>